<evidence type="ECO:0000256" key="1">
    <source>
        <dbReference type="ARBA" id="ARBA00022679"/>
    </source>
</evidence>
<dbReference type="CDD" id="cd16917">
    <property type="entry name" value="HATPase_UhpB-NarQ-NarX-like"/>
    <property type="match status" value="1"/>
</dbReference>
<sequence length="553" mass="62059">MLAHAIDLYNKGDYERSIAILQARLVIAEKEKDKKTMAVIYNNFGNNYNYLGKQAEALRCYQTSITLAEQINDKRSIARTTKNIGSMYADTKDFSKAIVKYNEAEKLATAINDTPTLADIANNKGVMYEQQQKDYPHALEQYSKALQLYLAMGQEDRIAILYNNLGIVYKFLKDHDRSIDCYRRSLAISEKLGDKFMIAANLVNMGNVYEMKGETDKAIPLIEKAIGIAKEIGSPELEMEAIESLASNYARKGDHKKGYELYKVYTSMHDSLASIERSGQLAEIQTKYETEKKEKQIAQLERTRYKMLAVIGIMVLLIIVAYLLYNRQQIRQAQLKEQAVRNAEFNERMRIAKDMHDDLGSGLSKISLTAGLAARKVGDTTVLHDVRQISAISKDLVDNMHDLIWVLNPENTTLDNLVSRMREYCADYLDGMGLEPVLIFPSVCPPTRISHEAQRNLFFTVKEAINNVVKHAGATSIHITVVIDEQALHITIADNGKGIDLGRTKNSGAGLRNMKQRIESIGGTYVLDTQASKGTTISVSVSLDKLHAARRGL</sequence>
<dbReference type="InterPro" id="IPR019734">
    <property type="entry name" value="TPR_rpt"/>
</dbReference>
<evidence type="ECO:0000256" key="3">
    <source>
        <dbReference type="ARBA" id="ARBA00023012"/>
    </source>
</evidence>
<dbReference type="InterPro" id="IPR005467">
    <property type="entry name" value="His_kinase_dom"/>
</dbReference>
<feature type="transmembrane region" description="Helical" evidence="5">
    <location>
        <begin position="305"/>
        <end position="325"/>
    </location>
</feature>
<keyword evidence="5" id="KW-0472">Membrane</keyword>
<keyword evidence="5" id="KW-1133">Transmembrane helix</keyword>
<keyword evidence="5" id="KW-0812">Transmembrane</keyword>
<dbReference type="InterPro" id="IPR050482">
    <property type="entry name" value="Sensor_HK_TwoCompSys"/>
</dbReference>
<feature type="repeat" description="TPR" evidence="4">
    <location>
        <begin position="159"/>
        <end position="192"/>
    </location>
</feature>
<dbReference type="EMBL" id="BAABFA010000010">
    <property type="protein sequence ID" value="GAA4464803.1"/>
    <property type="molecule type" value="Genomic_DNA"/>
</dbReference>
<accession>A0ABP8NF10</accession>
<dbReference type="RefSeq" id="WP_345081219.1">
    <property type="nucleotide sequence ID" value="NZ_BAABFA010000010.1"/>
</dbReference>
<name>A0ABP8NF10_9BACT</name>
<keyword evidence="4" id="KW-0802">TPR repeat</keyword>
<evidence type="ECO:0000313" key="7">
    <source>
        <dbReference type="EMBL" id="GAA4464803.1"/>
    </source>
</evidence>
<keyword evidence="1" id="KW-0808">Transferase</keyword>
<keyword evidence="8" id="KW-1185">Reference proteome</keyword>
<dbReference type="PANTHER" id="PTHR24421">
    <property type="entry name" value="NITRATE/NITRITE SENSOR PROTEIN NARX-RELATED"/>
    <property type="match status" value="1"/>
</dbReference>
<feature type="repeat" description="TPR" evidence="4">
    <location>
        <begin position="38"/>
        <end position="71"/>
    </location>
</feature>
<organism evidence="7 8">
    <name type="scientific">Nemorincola caseinilytica</name>
    <dbReference type="NCBI Taxonomy" id="2054315"/>
    <lineage>
        <taxon>Bacteria</taxon>
        <taxon>Pseudomonadati</taxon>
        <taxon>Bacteroidota</taxon>
        <taxon>Chitinophagia</taxon>
        <taxon>Chitinophagales</taxon>
        <taxon>Chitinophagaceae</taxon>
        <taxon>Nemorincola</taxon>
    </lineage>
</organism>
<dbReference type="SMART" id="SM00028">
    <property type="entry name" value="TPR"/>
    <property type="match status" value="5"/>
</dbReference>
<keyword evidence="2" id="KW-0418">Kinase</keyword>
<dbReference type="PROSITE" id="PS50109">
    <property type="entry name" value="HIS_KIN"/>
    <property type="match status" value="1"/>
</dbReference>
<evidence type="ECO:0000259" key="6">
    <source>
        <dbReference type="PROSITE" id="PS50109"/>
    </source>
</evidence>
<dbReference type="SUPFAM" id="SSF48452">
    <property type="entry name" value="TPR-like"/>
    <property type="match status" value="2"/>
</dbReference>
<evidence type="ECO:0000313" key="8">
    <source>
        <dbReference type="Proteomes" id="UP001500067"/>
    </source>
</evidence>
<keyword evidence="3" id="KW-0902">Two-component regulatory system</keyword>
<comment type="caution">
    <text evidence="7">The sequence shown here is derived from an EMBL/GenBank/DDBJ whole genome shotgun (WGS) entry which is preliminary data.</text>
</comment>
<dbReference type="InterPro" id="IPR011990">
    <property type="entry name" value="TPR-like_helical_dom_sf"/>
</dbReference>
<dbReference type="InterPro" id="IPR011712">
    <property type="entry name" value="Sig_transdc_His_kin_sub3_dim/P"/>
</dbReference>
<dbReference type="Pfam" id="PF13424">
    <property type="entry name" value="TPR_12"/>
    <property type="match status" value="3"/>
</dbReference>
<protein>
    <recommendedName>
        <fullName evidence="6">Histidine kinase domain-containing protein</fullName>
    </recommendedName>
</protein>
<dbReference type="InterPro" id="IPR003594">
    <property type="entry name" value="HATPase_dom"/>
</dbReference>
<dbReference type="Pfam" id="PF07730">
    <property type="entry name" value="HisKA_3"/>
    <property type="match status" value="1"/>
</dbReference>
<gene>
    <name evidence="7" type="ORF">GCM10023093_15880</name>
</gene>
<dbReference type="Pfam" id="PF02518">
    <property type="entry name" value="HATPase_c"/>
    <property type="match status" value="1"/>
</dbReference>
<feature type="domain" description="Histidine kinase" evidence="6">
    <location>
        <begin position="354"/>
        <end position="545"/>
    </location>
</feature>
<dbReference type="Proteomes" id="UP001500067">
    <property type="component" value="Unassembled WGS sequence"/>
</dbReference>
<dbReference type="PROSITE" id="PS50005">
    <property type="entry name" value="TPR"/>
    <property type="match status" value="3"/>
</dbReference>
<dbReference type="Gene3D" id="1.25.40.10">
    <property type="entry name" value="Tetratricopeptide repeat domain"/>
    <property type="match status" value="1"/>
</dbReference>
<dbReference type="SUPFAM" id="SSF55874">
    <property type="entry name" value="ATPase domain of HSP90 chaperone/DNA topoisomerase II/histidine kinase"/>
    <property type="match status" value="1"/>
</dbReference>
<dbReference type="Gene3D" id="3.30.565.10">
    <property type="entry name" value="Histidine kinase-like ATPase, C-terminal domain"/>
    <property type="match status" value="1"/>
</dbReference>
<evidence type="ECO:0000256" key="2">
    <source>
        <dbReference type="ARBA" id="ARBA00022777"/>
    </source>
</evidence>
<dbReference type="Gene3D" id="1.20.5.1930">
    <property type="match status" value="1"/>
</dbReference>
<feature type="repeat" description="TPR" evidence="4">
    <location>
        <begin position="199"/>
        <end position="232"/>
    </location>
</feature>
<proteinExistence type="predicted"/>
<evidence type="ECO:0000256" key="5">
    <source>
        <dbReference type="SAM" id="Phobius"/>
    </source>
</evidence>
<reference evidence="8" key="1">
    <citation type="journal article" date="2019" name="Int. J. Syst. Evol. Microbiol.">
        <title>The Global Catalogue of Microorganisms (GCM) 10K type strain sequencing project: providing services to taxonomists for standard genome sequencing and annotation.</title>
        <authorList>
            <consortium name="The Broad Institute Genomics Platform"/>
            <consortium name="The Broad Institute Genome Sequencing Center for Infectious Disease"/>
            <person name="Wu L."/>
            <person name="Ma J."/>
        </authorList>
    </citation>
    <scope>NUCLEOTIDE SEQUENCE [LARGE SCALE GENOMIC DNA]</scope>
    <source>
        <strain evidence="8">JCM 32105</strain>
    </source>
</reference>
<dbReference type="InterPro" id="IPR036890">
    <property type="entry name" value="HATPase_C_sf"/>
</dbReference>
<dbReference type="SMART" id="SM00387">
    <property type="entry name" value="HATPase_c"/>
    <property type="match status" value="1"/>
</dbReference>
<evidence type="ECO:0000256" key="4">
    <source>
        <dbReference type="PROSITE-ProRule" id="PRU00339"/>
    </source>
</evidence>